<evidence type="ECO:0000313" key="9">
    <source>
        <dbReference type="Proteomes" id="UP000193061"/>
    </source>
</evidence>
<proteinExistence type="predicted"/>
<evidence type="ECO:0000256" key="1">
    <source>
        <dbReference type="ARBA" id="ARBA00001966"/>
    </source>
</evidence>
<evidence type="ECO:0000313" key="8">
    <source>
        <dbReference type="EMBL" id="SLN41997.1"/>
    </source>
</evidence>
<evidence type="ECO:0000256" key="6">
    <source>
        <dbReference type="SAM" id="MobiDB-lite"/>
    </source>
</evidence>
<keyword evidence="5" id="KW-0411">Iron-sulfur</keyword>
<organism evidence="8 9">
    <name type="scientific">Roseovarius albus</name>
    <dbReference type="NCBI Taxonomy" id="1247867"/>
    <lineage>
        <taxon>Bacteria</taxon>
        <taxon>Pseudomonadati</taxon>
        <taxon>Pseudomonadota</taxon>
        <taxon>Alphaproteobacteria</taxon>
        <taxon>Rhodobacterales</taxon>
        <taxon>Roseobacteraceae</taxon>
        <taxon>Roseovarius</taxon>
    </lineage>
</organism>
<keyword evidence="3" id="KW-0479">Metal-binding</keyword>
<dbReference type="Pfam" id="PF04055">
    <property type="entry name" value="Radical_SAM"/>
    <property type="match status" value="1"/>
</dbReference>
<dbReference type="CDD" id="cd01335">
    <property type="entry name" value="Radical_SAM"/>
    <property type="match status" value="1"/>
</dbReference>
<dbReference type="PANTHER" id="PTHR11228:SF7">
    <property type="entry name" value="PQQA PEPTIDE CYCLASE"/>
    <property type="match status" value="1"/>
</dbReference>
<evidence type="ECO:0000256" key="5">
    <source>
        <dbReference type="ARBA" id="ARBA00023014"/>
    </source>
</evidence>
<gene>
    <name evidence="8" type="ORF">ROA7450_02039</name>
</gene>
<feature type="domain" description="Radical SAM core" evidence="7">
    <location>
        <begin position="44"/>
        <end position="260"/>
    </location>
</feature>
<evidence type="ECO:0000256" key="2">
    <source>
        <dbReference type="ARBA" id="ARBA00022691"/>
    </source>
</evidence>
<keyword evidence="9" id="KW-1185">Reference proteome</keyword>
<dbReference type="GO" id="GO:0046872">
    <property type="term" value="F:metal ion binding"/>
    <property type="evidence" value="ECO:0007669"/>
    <property type="project" value="UniProtKB-KW"/>
</dbReference>
<dbReference type="RefSeq" id="WP_085805556.1">
    <property type="nucleotide sequence ID" value="NZ_FWFX01000005.1"/>
</dbReference>
<dbReference type="AlphaFoldDB" id="A0A1X6Z728"/>
<dbReference type="InterPro" id="IPR013785">
    <property type="entry name" value="Aldolase_TIM"/>
</dbReference>
<dbReference type="OrthoDB" id="9792276at2"/>
<dbReference type="GO" id="GO:0003824">
    <property type="term" value="F:catalytic activity"/>
    <property type="evidence" value="ECO:0007669"/>
    <property type="project" value="InterPro"/>
</dbReference>
<dbReference type="SFLD" id="SFLDG01067">
    <property type="entry name" value="SPASM/twitch_domain_containing"/>
    <property type="match status" value="1"/>
</dbReference>
<dbReference type="EMBL" id="FWFX01000005">
    <property type="protein sequence ID" value="SLN41997.1"/>
    <property type="molecule type" value="Genomic_DNA"/>
</dbReference>
<keyword evidence="4" id="KW-0408">Iron</keyword>
<dbReference type="InterPro" id="IPR007197">
    <property type="entry name" value="rSAM"/>
</dbReference>
<dbReference type="SFLD" id="SFLDS00029">
    <property type="entry name" value="Radical_SAM"/>
    <property type="match status" value="1"/>
</dbReference>
<evidence type="ECO:0000256" key="3">
    <source>
        <dbReference type="ARBA" id="ARBA00022723"/>
    </source>
</evidence>
<dbReference type="PROSITE" id="PS51918">
    <property type="entry name" value="RADICAL_SAM"/>
    <property type="match status" value="1"/>
</dbReference>
<dbReference type="InterPro" id="IPR050377">
    <property type="entry name" value="Radical_SAM_PqqE_MftC-like"/>
</dbReference>
<dbReference type="Proteomes" id="UP000193061">
    <property type="component" value="Unassembled WGS sequence"/>
</dbReference>
<evidence type="ECO:0000259" key="7">
    <source>
        <dbReference type="PROSITE" id="PS51918"/>
    </source>
</evidence>
<dbReference type="PANTHER" id="PTHR11228">
    <property type="entry name" value="RADICAL SAM DOMAIN PROTEIN"/>
    <property type="match status" value="1"/>
</dbReference>
<keyword evidence="2" id="KW-0949">S-adenosyl-L-methionine</keyword>
<dbReference type="Gene3D" id="3.20.20.70">
    <property type="entry name" value="Aldolase class I"/>
    <property type="match status" value="1"/>
</dbReference>
<reference evidence="8 9" key="1">
    <citation type="submission" date="2017-03" db="EMBL/GenBank/DDBJ databases">
        <authorList>
            <person name="Afonso C.L."/>
            <person name="Miller P.J."/>
            <person name="Scott M.A."/>
            <person name="Spackman E."/>
            <person name="Goraichik I."/>
            <person name="Dimitrov K.M."/>
            <person name="Suarez D.L."/>
            <person name="Swayne D.E."/>
        </authorList>
    </citation>
    <scope>NUCLEOTIDE SEQUENCE [LARGE SCALE GENOMIC DNA]</scope>
    <source>
        <strain evidence="8 9">CECT 7450</strain>
    </source>
</reference>
<evidence type="ECO:0000256" key="4">
    <source>
        <dbReference type="ARBA" id="ARBA00023004"/>
    </source>
</evidence>
<dbReference type="GO" id="GO:0051536">
    <property type="term" value="F:iron-sulfur cluster binding"/>
    <property type="evidence" value="ECO:0007669"/>
    <property type="project" value="UniProtKB-KW"/>
</dbReference>
<name>A0A1X6Z728_9RHOB</name>
<comment type="cofactor">
    <cofactor evidence="1">
        <name>[4Fe-4S] cluster</name>
        <dbReference type="ChEBI" id="CHEBI:49883"/>
    </cofactor>
</comment>
<accession>A0A1X6Z728</accession>
<feature type="region of interest" description="Disordered" evidence="6">
    <location>
        <begin position="1"/>
        <end position="29"/>
    </location>
</feature>
<sequence>MYLTKQDIQRFQPSRPHPDDPTTSLREGLQQSGHFGSEQLAGRTFPIACVALEITQRCNLDCTLCYLSDLAETVRDVPLFELKRRIKMIHDHYGDYTNVQITGGDPTLRTIPDLEEIVREIKAHNMRSALFTNGIKANRHMLERMAAAGLDDVAFHVDVTQERKGYESEAALNAIRLEYLERAAGLPLRVLFNTTVCADNVHEIPDLVQFFIQHAGQISLASFQMQADTGRGILRERDETLINQQSVMELVEQGAGTSLPFDMPMIGHPDCNKYTAVLTNGKTTVPLYDDPPFFTTLFHAIAQQGVDWSVERKVLPRALRTAIRSPHIAALGLVFVIRKVWAFKSSLFHRKMPKKISFFIHNFMDAEKLEEDRCKSCVFMVATARGPLSMCVHNSKRDAMITEAVPEKPGQRAWSPIEAEIPAASLPYKKLKGRLRALQAEARKSA</sequence>
<dbReference type="SUPFAM" id="SSF102114">
    <property type="entry name" value="Radical SAM enzymes"/>
    <property type="match status" value="1"/>
</dbReference>
<dbReference type="InterPro" id="IPR058240">
    <property type="entry name" value="rSAM_sf"/>
</dbReference>
<protein>
    <submittedName>
        <fullName evidence="8">Molybdenum cofactor biosynthesis protein A</fullName>
    </submittedName>
</protein>